<proteinExistence type="predicted"/>
<dbReference type="Proteomes" id="UP000198851">
    <property type="component" value="Unassembled WGS sequence"/>
</dbReference>
<dbReference type="Pfam" id="PF11008">
    <property type="entry name" value="DUF2846"/>
    <property type="match status" value="1"/>
</dbReference>
<gene>
    <name evidence="3" type="ORF">SAMN04488036_101748</name>
</gene>
<dbReference type="STRING" id="1280847.SAMN04488036_101748"/>
<reference evidence="4" key="1">
    <citation type="submission" date="2016-10" db="EMBL/GenBank/DDBJ databases">
        <authorList>
            <person name="Varghese N."/>
            <person name="Submissions S."/>
        </authorList>
    </citation>
    <scope>NUCLEOTIDE SEQUENCE [LARGE SCALE GENOMIC DNA]</scope>
    <source>
        <strain evidence="4">DSM 28453</strain>
    </source>
</reference>
<organism evidence="3 4">
    <name type="scientific">Shimia haliotis</name>
    <dbReference type="NCBI Taxonomy" id="1280847"/>
    <lineage>
        <taxon>Bacteria</taxon>
        <taxon>Pseudomonadati</taxon>
        <taxon>Pseudomonadota</taxon>
        <taxon>Alphaproteobacteria</taxon>
        <taxon>Rhodobacterales</taxon>
        <taxon>Roseobacteraceae</taxon>
    </lineage>
</organism>
<keyword evidence="1" id="KW-0732">Signal</keyword>
<keyword evidence="4" id="KW-1185">Reference proteome</keyword>
<evidence type="ECO:0000313" key="4">
    <source>
        <dbReference type="Proteomes" id="UP000198851"/>
    </source>
</evidence>
<name>A0A1I4B1P9_9RHOB</name>
<dbReference type="AlphaFoldDB" id="A0A1I4B1P9"/>
<protein>
    <recommendedName>
        <fullName evidence="2">DUF2846 domain-containing protein</fullName>
    </recommendedName>
</protein>
<feature type="signal peptide" evidence="1">
    <location>
        <begin position="1"/>
        <end position="21"/>
    </location>
</feature>
<dbReference type="RefSeq" id="WP_093320383.1">
    <property type="nucleotide sequence ID" value="NZ_FOSZ01000001.1"/>
</dbReference>
<dbReference type="OrthoDB" id="7428674at2"/>
<evidence type="ECO:0000256" key="1">
    <source>
        <dbReference type="SAM" id="SignalP"/>
    </source>
</evidence>
<feature type="domain" description="DUF2846" evidence="2">
    <location>
        <begin position="30"/>
        <end position="110"/>
    </location>
</feature>
<evidence type="ECO:0000259" key="2">
    <source>
        <dbReference type="Pfam" id="PF11008"/>
    </source>
</evidence>
<evidence type="ECO:0000313" key="3">
    <source>
        <dbReference type="EMBL" id="SFK62778.1"/>
    </source>
</evidence>
<feature type="chain" id="PRO_5011435979" description="DUF2846 domain-containing protein" evidence="1">
    <location>
        <begin position="22"/>
        <end position="133"/>
    </location>
</feature>
<sequence>MNRRIFLLTTAAALMGSTAQAAAIPTPKSGMGLIVFYRPRRAMAAAIRFQINTSSAPVGNLANGTLIAFHAPAGSHTFSVSTPSISGSDSITVDLNVGQTAFVRADMRAGLPAGRGKFARMDPATAQAEIAKL</sequence>
<accession>A0A1I4B1P9</accession>
<dbReference type="EMBL" id="FOSZ01000001">
    <property type="protein sequence ID" value="SFK62778.1"/>
    <property type="molecule type" value="Genomic_DNA"/>
</dbReference>
<dbReference type="InterPro" id="IPR022548">
    <property type="entry name" value="DUF2846"/>
</dbReference>